<gene>
    <name evidence="7" type="primary">cycG</name>
    <name evidence="7" type="ORF">GCM10007939_21340</name>
</gene>
<organism evidence="7 8">
    <name type="scientific">Amylibacter marinus</name>
    <dbReference type="NCBI Taxonomy" id="1475483"/>
    <lineage>
        <taxon>Bacteria</taxon>
        <taxon>Pseudomonadati</taxon>
        <taxon>Pseudomonadota</taxon>
        <taxon>Alphaproteobacteria</taxon>
        <taxon>Rhodobacterales</taxon>
        <taxon>Paracoccaceae</taxon>
        <taxon>Amylibacter</taxon>
    </lineage>
</organism>
<feature type="domain" description="Cytochrome c" evidence="6">
    <location>
        <begin position="38"/>
        <end position="145"/>
    </location>
</feature>
<dbReference type="InterPro" id="IPR051459">
    <property type="entry name" value="Cytochrome_c-type_DH"/>
</dbReference>
<evidence type="ECO:0000259" key="6">
    <source>
        <dbReference type="PROSITE" id="PS51007"/>
    </source>
</evidence>
<dbReference type="PANTHER" id="PTHR35008:SF8">
    <property type="entry name" value="ALCOHOL DEHYDROGENASE CYTOCHROME C SUBUNIT"/>
    <property type="match status" value="1"/>
</dbReference>
<dbReference type="InterPro" id="IPR009056">
    <property type="entry name" value="Cyt_c-like_dom"/>
</dbReference>
<keyword evidence="8" id="KW-1185">Reference proteome</keyword>
<feature type="signal peptide" evidence="5">
    <location>
        <begin position="1"/>
        <end position="18"/>
    </location>
</feature>
<evidence type="ECO:0000256" key="5">
    <source>
        <dbReference type="SAM" id="SignalP"/>
    </source>
</evidence>
<evidence type="ECO:0000313" key="7">
    <source>
        <dbReference type="EMBL" id="GLQ35850.1"/>
    </source>
</evidence>
<protein>
    <submittedName>
        <fullName evidence="7">Diacylglycerol kinase</fullName>
    </submittedName>
</protein>
<feature type="chain" id="PRO_5046576435" evidence="5">
    <location>
        <begin position="19"/>
        <end position="297"/>
    </location>
</feature>
<dbReference type="EMBL" id="BSNN01000006">
    <property type="protein sequence ID" value="GLQ35850.1"/>
    <property type="molecule type" value="Genomic_DNA"/>
</dbReference>
<dbReference type="Proteomes" id="UP001156694">
    <property type="component" value="Unassembled WGS sequence"/>
</dbReference>
<dbReference type="RefSeq" id="WP_284378897.1">
    <property type="nucleotide sequence ID" value="NZ_BSNN01000006.1"/>
</dbReference>
<dbReference type="GO" id="GO:0016301">
    <property type="term" value="F:kinase activity"/>
    <property type="evidence" value="ECO:0007669"/>
    <property type="project" value="UniProtKB-KW"/>
</dbReference>
<keyword evidence="5" id="KW-0732">Signal</keyword>
<reference evidence="8" key="1">
    <citation type="journal article" date="2019" name="Int. J. Syst. Evol. Microbiol.">
        <title>The Global Catalogue of Microorganisms (GCM) 10K type strain sequencing project: providing services to taxonomists for standard genome sequencing and annotation.</title>
        <authorList>
            <consortium name="The Broad Institute Genomics Platform"/>
            <consortium name="The Broad Institute Genome Sequencing Center for Infectious Disease"/>
            <person name="Wu L."/>
            <person name="Ma J."/>
        </authorList>
    </citation>
    <scope>NUCLEOTIDE SEQUENCE [LARGE SCALE GENOMIC DNA]</scope>
    <source>
        <strain evidence="8">NBRC 110140</strain>
    </source>
</reference>
<evidence type="ECO:0000256" key="1">
    <source>
        <dbReference type="ARBA" id="ARBA00022617"/>
    </source>
</evidence>
<dbReference type="PROSITE" id="PS51007">
    <property type="entry name" value="CYTC"/>
    <property type="match status" value="2"/>
</dbReference>
<keyword evidence="2 4" id="KW-0479">Metal-binding</keyword>
<proteinExistence type="predicted"/>
<dbReference type="InterPro" id="IPR036909">
    <property type="entry name" value="Cyt_c-like_dom_sf"/>
</dbReference>
<evidence type="ECO:0000256" key="4">
    <source>
        <dbReference type="PROSITE-ProRule" id="PRU00433"/>
    </source>
</evidence>
<dbReference type="PANTHER" id="PTHR35008">
    <property type="entry name" value="BLL4482 PROTEIN-RELATED"/>
    <property type="match status" value="1"/>
</dbReference>
<dbReference type="Gene3D" id="1.10.760.10">
    <property type="entry name" value="Cytochrome c-like domain"/>
    <property type="match status" value="2"/>
</dbReference>
<evidence type="ECO:0000313" key="8">
    <source>
        <dbReference type="Proteomes" id="UP001156694"/>
    </source>
</evidence>
<keyword evidence="7" id="KW-0808">Transferase</keyword>
<keyword evidence="7" id="KW-0418">Kinase</keyword>
<sequence>MRKFAKSLLIFVVLSVLAAWVLTAPKFLDPAPFDQATPNLENGALVFAASGCSSCHAAHKAKGNDKMILSGGIHFETAFGTFIAPNISPSDEGIGGWSVMDLANAMQRGVSPDGAHYYPAFPYTSYTRMSPQDIVDLHSYLQNLPKSSVPSAPHQVGFPFNIRRAMGGWKLLFMRDGFVAEIPDDPILARGQYLVEGAGHCAECHTPRNPLGGLLMGKWLAGGQNPDGPGRIPNITPHALTWSAEEIAEYLATGFTPEFDVVGGSMVSVQENMALLPASDRTAIAAYLLHIDAISGD</sequence>
<keyword evidence="3 4" id="KW-0408">Iron</keyword>
<name>A0ABQ5VWX4_9RHOB</name>
<dbReference type="SUPFAM" id="SSF46626">
    <property type="entry name" value="Cytochrome c"/>
    <property type="match status" value="2"/>
</dbReference>
<evidence type="ECO:0000256" key="2">
    <source>
        <dbReference type="ARBA" id="ARBA00022723"/>
    </source>
</evidence>
<feature type="domain" description="Cytochrome c" evidence="6">
    <location>
        <begin position="186"/>
        <end position="292"/>
    </location>
</feature>
<evidence type="ECO:0000256" key="3">
    <source>
        <dbReference type="ARBA" id="ARBA00023004"/>
    </source>
</evidence>
<accession>A0ABQ5VWX4</accession>
<dbReference type="Pfam" id="PF00034">
    <property type="entry name" value="Cytochrom_C"/>
    <property type="match status" value="1"/>
</dbReference>
<comment type="caution">
    <text evidence="7">The sequence shown here is derived from an EMBL/GenBank/DDBJ whole genome shotgun (WGS) entry which is preliminary data.</text>
</comment>
<keyword evidence="1 4" id="KW-0349">Heme</keyword>